<proteinExistence type="predicted"/>
<dbReference type="CDD" id="cd06141">
    <property type="entry name" value="WRN_exo"/>
    <property type="match status" value="1"/>
</dbReference>
<feature type="compositionally biased region" description="Basic and acidic residues" evidence="1">
    <location>
        <begin position="1441"/>
        <end position="1455"/>
    </location>
</feature>
<comment type="caution">
    <text evidence="4">The sequence shown here is derived from an EMBL/GenBank/DDBJ whole genome shotgun (WGS) entry which is preliminary data.</text>
</comment>
<dbReference type="InterPro" id="IPR046616">
    <property type="entry name" value="DUF6729"/>
</dbReference>
<feature type="compositionally biased region" description="Low complexity" evidence="1">
    <location>
        <begin position="1393"/>
        <end position="1406"/>
    </location>
</feature>
<feature type="compositionally biased region" description="Low complexity" evidence="1">
    <location>
        <begin position="1419"/>
        <end position="1430"/>
    </location>
</feature>
<dbReference type="InterPro" id="IPR036397">
    <property type="entry name" value="RNaseH_sf"/>
</dbReference>
<dbReference type="InterPro" id="IPR002562">
    <property type="entry name" value="3'-5'_exonuclease_dom"/>
</dbReference>
<dbReference type="GO" id="GO:0008408">
    <property type="term" value="F:3'-5' exonuclease activity"/>
    <property type="evidence" value="ECO:0007669"/>
    <property type="project" value="InterPro"/>
</dbReference>
<feature type="compositionally biased region" description="Polar residues" evidence="1">
    <location>
        <begin position="1"/>
        <end position="22"/>
    </location>
</feature>
<dbReference type="EMBL" id="JAACJJ010000059">
    <property type="protein sequence ID" value="KAF5309442.1"/>
    <property type="molecule type" value="Genomic_DNA"/>
</dbReference>
<evidence type="ECO:0008006" key="6">
    <source>
        <dbReference type="Google" id="ProtNLM"/>
    </source>
</evidence>
<evidence type="ECO:0000313" key="4">
    <source>
        <dbReference type="EMBL" id="KAF5309442.1"/>
    </source>
</evidence>
<dbReference type="OrthoDB" id="1920326at2759"/>
<evidence type="ECO:0000313" key="5">
    <source>
        <dbReference type="Proteomes" id="UP000567179"/>
    </source>
</evidence>
<organism evidence="4 5">
    <name type="scientific">Psilocybe cf. subviscida</name>
    <dbReference type="NCBI Taxonomy" id="2480587"/>
    <lineage>
        <taxon>Eukaryota</taxon>
        <taxon>Fungi</taxon>
        <taxon>Dikarya</taxon>
        <taxon>Basidiomycota</taxon>
        <taxon>Agaricomycotina</taxon>
        <taxon>Agaricomycetes</taxon>
        <taxon>Agaricomycetidae</taxon>
        <taxon>Agaricales</taxon>
        <taxon>Agaricineae</taxon>
        <taxon>Strophariaceae</taxon>
        <taxon>Psilocybe</taxon>
    </lineage>
</organism>
<dbReference type="GO" id="GO:0006139">
    <property type="term" value="P:nucleobase-containing compound metabolic process"/>
    <property type="evidence" value="ECO:0007669"/>
    <property type="project" value="InterPro"/>
</dbReference>
<feature type="domain" description="3'-5' exonuclease" evidence="2">
    <location>
        <begin position="614"/>
        <end position="771"/>
    </location>
</feature>
<feature type="region of interest" description="Disordered" evidence="1">
    <location>
        <begin position="1"/>
        <end position="210"/>
    </location>
</feature>
<sequence length="1532" mass="172508">MYPPIQSTNRQHVGTPRQSNWHHWTPLAMQDEQECASRSEEIPRASEPEIKRPVGRPPKERHDEGSQEPKKKKRIGRPPAKPLFEPNPDVYKRDGKIVVPGTRSALAAAQGGDLPEQQHEMLAPSILQHNSTPDTLPIPLPELPLRDEENDEIDGGDLDDGNDSECCDDIFNDGEGLGQEDDGDDENGEDGYSEDPEYTENTSTSRKFVRPMPPWLEEPFARLLSESSNRDRNGLPPLYSVNKTFFFPKPSTFFLLENGVTPAKLMNPQFVLWDPIALCEIPCPHCSFKLQRHSEIPRPRRVVNLSESFWIIGYRYRCRECVHPKTGKKGTVTFRSWNPHVLENLPRYLAMEFPAKLTHRTGASKQMLPLMRSCISSGMGHTQISDALRVQHLLQYDSLKLQYTEFLKARKGMSEWTGRKYLYFLPFDDRSDDGPHGYVPSGNWIRNLYDNYIERHRHHFEQHMAMLTLEVGAMDHSFKLPKHIAKLNGEQVFSALHMLTNQLGQVRSTNFVATKAHQAFEPALINVRESLKLYGHLPPGAIFTDTMLDKNLLEAAFPSLREGVTPVEKYSHLDEFLLPNNVTITMHDTVSAINAALLSILDCVPDESSTRYLAIGFDTEWNVSLSDHGAMKRGGIAIVQIAHEDRVYILQIANMRQIPERLAMLLENPRILKAGRLVSSDLRQLQDTFKHPRSFLGALDLAKYAKDRHAIANAKCSLSDLCAIVLGKRLNKNVSERMSSAWERRKLTEDQRRYAACDAYVPLLLYKQLSKLSVPQKLLDPLLPNTAILLYNADSTTIIARGRLSAPDVHPATYDNIKLTASQILVEILEVYIPGAIITSHKKRALQSFGSVPFQLISLRSRARAYDPLTTQMPTPSGTHTSEQSMSNSVPTYLELQFTDTDGGLANEDPQDGAGSLMQDLMQETGESSTQRTSHLTSDDRDADSQTYGKAVLSSMSLTPWPTEIRSRILKDIFHVFNMLKLSPRHALRKDFAFTLRDAIFIPDKEDYARVSRYGSTLSPPQTFEQLRVRKPSWVWKHCKRVVPPPEELYSHVEQVFSIYGPLKDASTQQPLFAKHNWDAAKKILELVRLGHISDPPGIPLYTMIGVNKKAGNLPVYRCFRGTNFTEGGVHTHLRSHLPTSGASIPHVNACLTDFVLHHNLKVGTFNSTGKKYRGHFSIWITNCLQENLVFLEDMLKNPEPITNWVNGNLYVPTAETIGILSIPCKLRAESRMMKFDPNLDTKQPHAYLAEKQDTRKAILPVHTPAEVELFSTLMRNDDAFTSQSSGPRWSECVRSWNSKANEQDDIFYKLTEHLSAYYSAWQGRIESKVTYSMTKAARGPVQAQVRNRDRAIPAPPVPSNNLVEPVPSRGLLQLPGTAQAVLAISNPSSIDRSPTASAAPAPARSVLTDDSRPSAVPAQRASSRLAQASIPQAIPGSSRLDLEHAEPTNDRDQREQIARMRVVASLNEAPKVQKKPRKRRTCRRCALPDCHGSKSIAECDNPCQDCHRVRQCKGRNPARSPKTPCWDAWES</sequence>
<feature type="region of interest" description="Disordered" evidence="1">
    <location>
        <begin position="1389"/>
        <end position="1455"/>
    </location>
</feature>
<feature type="region of interest" description="Disordered" evidence="1">
    <location>
        <begin position="923"/>
        <end position="947"/>
    </location>
</feature>
<feature type="compositionally biased region" description="Polar residues" evidence="1">
    <location>
        <begin position="869"/>
        <end position="888"/>
    </location>
</feature>
<feature type="compositionally biased region" description="Acidic residues" evidence="1">
    <location>
        <begin position="148"/>
        <end position="198"/>
    </location>
</feature>
<dbReference type="Pfam" id="PF01612">
    <property type="entry name" value="DNA_pol_A_exo1"/>
    <property type="match status" value="1"/>
</dbReference>
<dbReference type="PANTHER" id="PTHR47765:SF2">
    <property type="entry name" value="EXONUCLEASE MUT-7 HOMOLOG"/>
    <property type="match status" value="1"/>
</dbReference>
<feature type="compositionally biased region" description="Basic and acidic residues" evidence="1">
    <location>
        <begin position="35"/>
        <end position="69"/>
    </location>
</feature>
<dbReference type="PANTHER" id="PTHR47765">
    <property type="entry name" value="3'-5' EXONUCLEASE DOMAIN-CONTAINING PROTEIN"/>
    <property type="match status" value="1"/>
</dbReference>
<evidence type="ECO:0000259" key="3">
    <source>
        <dbReference type="Pfam" id="PF20499"/>
    </source>
</evidence>
<dbReference type="InterPro" id="IPR052408">
    <property type="entry name" value="Exonuclease_MUT-7-like"/>
</dbReference>
<dbReference type="Proteomes" id="UP000567179">
    <property type="component" value="Unassembled WGS sequence"/>
</dbReference>
<feature type="compositionally biased region" description="Polar residues" evidence="1">
    <location>
        <begin position="925"/>
        <end position="936"/>
    </location>
</feature>
<evidence type="ECO:0000256" key="1">
    <source>
        <dbReference type="SAM" id="MobiDB-lite"/>
    </source>
</evidence>
<dbReference type="SUPFAM" id="SSF53098">
    <property type="entry name" value="Ribonuclease H-like"/>
    <property type="match status" value="1"/>
</dbReference>
<dbReference type="Pfam" id="PF20499">
    <property type="entry name" value="DUF6729"/>
    <property type="match status" value="1"/>
</dbReference>
<feature type="domain" description="DUF6729" evidence="3">
    <location>
        <begin position="250"/>
        <end position="414"/>
    </location>
</feature>
<protein>
    <recommendedName>
        <fullName evidence="6">3'-5' exonuclease domain-containing protein</fullName>
    </recommendedName>
</protein>
<feature type="region of interest" description="Disordered" evidence="1">
    <location>
        <begin position="1341"/>
        <end position="1363"/>
    </location>
</feature>
<evidence type="ECO:0000259" key="2">
    <source>
        <dbReference type="Pfam" id="PF01612"/>
    </source>
</evidence>
<feature type="region of interest" description="Disordered" evidence="1">
    <location>
        <begin position="867"/>
        <end position="888"/>
    </location>
</feature>
<keyword evidence="5" id="KW-1185">Reference proteome</keyword>
<dbReference type="InterPro" id="IPR012337">
    <property type="entry name" value="RNaseH-like_sf"/>
</dbReference>
<name>A0A8H5ASG6_9AGAR</name>
<reference evidence="4 5" key="1">
    <citation type="journal article" date="2020" name="ISME J.">
        <title>Uncovering the hidden diversity of litter-decomposition mechanisms in mushroom-forming fungi.</title>
        <authorList>
            <person name="Floudas D."/>
            <person name="Bentzer J."/>
            <person name="Ahren D."/>
            <person name="Johansson T."/>
            <person name="Persson P."/>
            <person name="Tunlid A."/>
        </authorList>
    </citation>
    <scope>NUCLEOTIDE SEQUENCE [LARGE SCALE GENOMIC DNA]</scope>
    <source>
        <strain evidence="4 5">CBS 101986</strain>
    </source>
</reference>
<gene>
    <name evidence="4" type="ORF">D9619_012453</name>
</gene>
<dbReference type="GO" id="GO:0003676">
    <property type="term" value="F:nucleic acid binding"/>
    <property type="evidence" value="ECO:0007669"/>
    <property type="project" value="InterPro"/>
</dbReference>
<dbReference type="Gene3D" id="3.30.420.10">
    <property type="entry name" value="Ribonuclease H-like superfamily/Ribonuclease H"/>
    <property type="match status" value="1"/>
</dbReference>
<accession>A0A8H5ASG6</accession>